<evidence type="ECO:0000313" key="2">
    <source>
        <dbReference type="EMBL" id="GIX96820.1"/>
    </source>
</evidence>
<proteinExistence type="predicted"/>
<evidence type="ECO:0000256" key="1">
    <source>
        <dbReference type="SAM" id="MobiDB-lite"/>
    </source>
</evidence>
<dbReference type="EMBL" id="BPLQ01002970">
    <property type="protein sequence ID" value="GIX96820.1"/>
    <property type="molecule type" value="Genomic_DNA"/>
</dbReference>
<dbReference type="Proteomes" id="UP001054837">
    <property type="component" value="Unassembled WGS sequence"/>
</dbReference>
<name>A0AAV4PI85_9ARAC</name>
<evidence type="ECO:0000313" key="3">
    <source>
        <dbReference type="Proteomes" id="UP001054837"/>
    </source>
</evidence>
<gene>
    <name evidence="2" type="ORF">CDAR_297881</name>
</gene>
<protein>
    <submittedName>
        <fullName evidence="2">Uncharacterized protein</fullName>
    </submittedName>
</protein>
<accession>A0AAV4PI85</accession>
<comment type="caution">
    <text evidence="2">The sequence shown here is derived from an EMBL/GenBank/DDBJ whole genome shotgun (WGS) entry which is preliminary data.</text>
</comment>
<dbReference type="AlphaFoldDB" id="A0AAV4PI85"/>
<feature type="region of interest" description="Disordered" evidence="1">
    <location>
        <begin position="60"/>
        <end position="109"/>
    </location>
</feature>
<organism evidence="2 3">
    <name type="scientific">Caerostris darwini</name>
    <dbReference type="NCBI Taxonomy" id="1538125"/>
    <lineage>
        <taxon>Eukaryota</taxon>
        <taxon>Metazoa</taxon>
        <taxon>Ecdysozoa</taxon>
        <taxon>Arthropoda</taxon>
        <taxon>Chelicerata</taxon>
        <taxon>Arachnida</taxon>
        <taxon>Araneae</taxon>
        <taxon>Araneomorphae</taxon>
        <taxon>Entelegynae</taxon>
        <taxon>Araneoidea</taxon>
        <taxon>Araneidae</taxon>
        <taxon>Caerostris</taxon>
    </lineage>
</organism>
<sequence length="109" mass="12572">MVRKMRTRFAEDSPSQYAEALLSHSHFLMVQSLERDIFAMLFSECYSSVQKMIVYRERERKKNRTFSKPNEGGRCSSMAETGNKERKKEKETFSNCVGKNSHVGNGASH</sequence>
<reference evidence="2 3" key="1">
    <citation type="submission" date="2021-06" db="EMBL/GenBank/DDBJ databases">
        <title>Caerostris darwini draft genome.</title>
        <authorList>
            <person name="Kono N."/>
            <person name="Arakawa K."/>
        </authorList>
    </citation>
    <scope>NUCLEOTIDE SEQUENCE [LARGE SCALE GENOMIC DNA]</scope>
</reference>
<keyword evidence="3" id="KW-1185">Reference proteome</keyword>
<feature type="compositionally biased region" description="Basic and acidic residues" evidence="1">
    <location>
        <begin position="82"/>
        <end position="92"/>
    </location>
</feature>